<evidence type="ECO:0000313" key="1">
    <source>
        <dbReference type="EMBL" id="EFX70111.1"/>
    </source>
</evidence>
<dbReference type="HOGENOM" id="CLU_1074636_0_0_1"/>
<sequence>MYVMRDFQSLVDVGNSESGGGQQPFLASTNSFRRSLRRANSVHSNRKWVVVSFALPHLQSGVAEKLKRCWDLSEFRHFIVPVSVVGDKKKTVQKLASSMIGRGRVCGSKKISAERKAKTLARTAASCGNLPVAARLTDPAIAGFCEMNTTGIRLASILVAEGAKLASSLVAKKLILANLSSLKSRGSSFARTKRASVGAVLKHLVIRRAADRWKDLRAFAMALVLRTVSQTEHPEEMETLEGQSQKFDVGNCSLHTELS</sequence>
<dbReference type="KEGG" id="dpx:DAPPUDRAFT_113022"/>
<dbReference type="AlphaFoldDB" id="E9HDU5"/>
<proteinExistence type="predicted"/>
<evidence type="ECO:0000313" key="2">
    <source>
        <dbReference type="Proteomes" id="UP000000305"/>
    </source>
</evidence>
<dbReference type="Proteomes" id="UP000000305">
    <property type="component" value="Unassembled WGS sequence"/>
</dbReference>
<gene>
    <name evidence="1" type="ORF">DAPPUDRAFT_113022</name>
</gene>
<keyword evidence="2" id="KW-1185">Reference proteome</keyword>
<name>E9HDU5_DAPPU</name>
<dbReference type="InParanoid" id="E9HDU5"/>
<protein>
    <submittedName>
        <fullName evidence="1">Uncharacterized protein</fullName>
    </submittedName>
</protein>
<reference evidence="1 2" key="1">
    <citation type="journal article" date="2011" name="Science">
        <title>The ecoresponsive genome of Daphnia pulex.</title>
        <authorList>
            <person name="Colbourne J.K."/>
            <person name="Pfrender M.E."/>
            <person name="Gilbert D."/>
            <person name="Thomas W.K."/>
            <person name="Tucker A."/>
            <person name="Oakley T.H."/>
            <person name="Tokishita S."/>
            <person name="Aerts A."/>
            <person name="Arnold G.J."/>
            <person name="Basu M.K."/>
            <person name="Bauer D.J."/>
            <person name="Caceres C.E."/>
            <person name="Carmel L."/>
            <person name="Casola C."/>
            <person name="Choi J.H."/>
            <person name="Detter J.C."/>
            <person name="Dong Q."/>
            <person name="Dusheyko S."/>
            <person name="Eads B.D."/>
            <person name="Frohlich T."/>
            <person name="Geiler-Samerotte K.A."/>
            <person name="Gerlach D."/>
            <person name="Hatcher P."/>
            <person name="Jogdeo S."/>
            <person name="Krijgsveld J."/>
            <person name="Kriventseva E.V."/>
            <person name="Kultz D."/>
            <person name="Laforsch C."/>
            <person name="Lindquist E."/>
            <person name="Lopez J."/>
            <person name="Manak J.R."/>
            <person name="Muller J."/>
            <person name="Pangilinan J."/>
            <person name="Patwardhan R.P."/>
            <person name="Pitluck S."/>
            <person name="Pritham E.J."/>
            <person name="Rechtsteiner A."/>
            <person name="Rho M."/>
            <person name="Rogozin I.B."/>
            <person name="Sakarya O."/>
            <person name="Salamov A."/>
            <person name="Schaack S."/>
            <person name="Shapiro H."/>
            <person name="Shiga Y."/>
            <person name="Skalitzky C."/>
            <person name="Smith Z."/>
            <person name="Souvorov A."/>
            <person name="Sung W."/>
            <person name="Tang Z."/>
            <person name="Tsuchiya D."/>
            <person name="Tu H."/>
            <person name="Vos H."/>
            <person name="Wang M."/>
            <person name="Wolf Y.I."/>
            <person name="Yamagata H."/>
            <person name="Yamada T."/>
            <person name="Ye Y."/>
            <person name="Shaw J.R."/>
            <person name="Andrews J."/>
            <person name="Crease T.J."/>
            <person name="Tang H."/>
            <person name="Lucas S.M."/>
            <person name="Robertson H.M."/>
            <person name="Bork P."/>
            <person name="Koonin E.V."/>
            <person name="Zdobnov E.M."/>
            <person name="Grigoriev I.V."/>
            <person name="Lynch M."/>
            <person name="Boore J.L."/>
        </authorList>
    </citation>
    <scope>NUCLEOTIDE SEQUENCE [LARGE SCALE GENOMIC DNA]</scope>
</reference>
<dbReference type="EMBL" id="GL732625">
    <property type="protein sequence ID" value="EFX70111.1"/>
    <property type="molecule type" value="Genomic_DNA"/>
</dbReference>
<organism evidence="1 2">
    <name type="scientific">Daphnia pulex</name>
    <name type="common">Water flea</name>
    <dbReference type="NCBI Taxonomy" id="6669"/>
    <lineage>
        <taxon>Eukaryota</taxon>
        <taxon>Metazoa</taxon>
        <taxon>Ecdysozoa</taxon>
        <taxon>Arthropoda</taxon>
        <taxon>Crustacea</taxon>
        <taxon>Branchiopoda</taxon>
        <taxon>Diplostraca</taxon>
        <taxon>Cladocera</taxon>
        <taxon>Anomopoda</taxon>
        <taxon>Daphniidae</taxon>
        <taxon>Daphnia</taxon>
    </lineage>
</organism>
<accession>E9HDU5</accession>